<dbReference type="AlphaFoldDB" id="A0A195DE70"/>
<accession>A0A195DE70</accession>
<sequence length="88" mass="10267">MLIVRKTGDHNIWPFSCAFGAILPMAPQRRDQRVFVSRAAHEHCRLHVYSLNKVELMANGVFLRACLRQDCEEIIKTEEEIVRTDRKT</sequence>
<dbReference type="Proteomes" id="UP000078492">
    <property type="component" value="Unassembled WGS sequence"/>
</dbReference>
<name>A0A195DE70_9HYME</name>
<dbReference type="EMBL" id="KQ980953">
    <property type="protein sequence ID" value="KYN11132.1"/>
    <property type="molecule type" value="Genomic_DNA"/>
</dbReference>
<organism evidence="1 2">
    <name type="scientific">Trachymyrmex cornetzi</name>
    <dbReference type="NCBI Taxonomy" id="471704"/>
    <lineage>
        <taxon>Eukaryota</taxon>
        <taxon>Metazoa</taxon>
        <taxon>Ecdysozoa</taxon>
        <taxon>Arthropoda</taxon>
        <taxon>Hexapoda</taxon>
        <taxon>Insecta</taxon>
        <taxon>Pterygota</taxon>
        <taxon>Neoptera</taxon>
        <taxon>Endopterygota</taxon>
        <taxon>Hymenoptera</taxon>
        <taxon>Apocrita</taxon>
        <taxon>Aculeata</taxon>
        <taxon>Formicoidea</taxon>
        <taxon>Formicidae</taxon>
        <taxon>Myrmicinae</taxon>
        <taxon>Trachymyrmex</taxon>
    </lineage>
</organism>
<reference evidence="1 2" key="1">
    <citation type="submission" date="2015-09" db="EMBL/GenBank/DDBJ databases">
        <title>Trachymyrmex cornetzi WGS genome.</title>
        <authorList>
            <person name="Nygaard S."/>
            <person name="Hu H."/>
            <person name="Boomsma J."/>
            <person name="Zhang G."/>
        </authorList>
    </citation>
    <scope>NUCLEOTIDE SEQUENCE [LARGE SCALE GENOMIC DNA]</scope>
    <source>
        <strain evidence="1">Tcor2-1</strain>
        <tissue evidence="1">Whole body</tissue>
    </source>
</reference>
<protein>
    <submittedName>
        <fullName evidence="1">Uncharacterized protein</fullName>
    </submittedName>
</protein>
<keyword evidence="2" id="KW-1185">Reference proteome</keyword>
<gene>
    <name evidence="1" type="ORF">ALC57_16680</name>
</gene>
<evidence type="ECO:0000313" key="1">
    <source>
        <dbReference type="EMBL" id="KYN11132.1"/>
    </source>
</evidence>
<evidence type="ECO:0000313" key="2">
    <source>
        <dbReference type="Proteomes" id="UP000078492"/>
    </source>
</evidence>
<proteinExistence type="predicted"/>